<dbReference type="GO" id="GO:0030246">
    <property type="term" value="F:carbohydrate binding"/>
    <property type="evidence" value="ECO:0007669"/>
    <property type="project" value="InterPro"/>
</dbReference>
<dbReference type="InterPro" id="IPR025887">
    <property type="entry name" value="Glyco_hydro_31_N_dom"/>
</dbReference>
<proteinExistence type="inferred from homology"/>
<dbReference type="Pfam" id="PF21365">
    <property type="entry name" value="Glyco_hydro_31_3rd"/>
    <property type="match status" value="1"/>
</dbReference>
<organism evidence="4 5">
    <name type="scientific">Candidatus Sulfuritelmatomonas gaucii</name>
    <dbReference type="NCBI Taxonomy" id="2043161"/>
    <lineage>
        <taxon>Bacteria</taxon>
        <taxon>Pseudomonadati</taxon>
        <taxon>Acidobacteriota</taxon>
        <taxon>Terriglobia</taxon>
        <taxon>Terriglobales</taxon>
        <taxon>Acidobacteriaceae</taxon>
        <taxon>Candidatus Sulfuritelmatomonas</taxon>
    </lineage>
</organism>
<dbReference type="EC" id="3.2.1.177" evidence="4"/>
<dbReference type="PROSITE" id="PS51820">
    <property type="entry name" value="PA14"/>
    <property type="match status" value="1"/>
</dbReference>
<dbReference type="SUPFAM" id="SSF56988">
    <property type="entry name" value="Anthrax protective antigen"/>
    <property type="match status" value="1"/>
</dbReference>
<sequence>MPAPSARCRNEWRVCLFTQHCLVIAFIALLGLSARAFPAAPLVMERQADGMSVQLAAGELRIQVISDSVVRVEFSRSPEFFNRISIDRVPLAENEAPFAIGESDSEFSVATEKLRVIVDRTTGNVSFTDKSGALLLSEVPGSRLLEPATVQGEETFHVQQKWRAQKDESLYGLGQMQLGVVDIKGYDLDLWQHNTNVVVPFLVSSKGYGIFWDNTSFTRFGDLRPFAPIPAADLYGATGKSGGLSLAPADGSEPPKQTADISIHLPLHPDGCDADETHCPKPPREAWTGTILAPASGEYQFRAYSNGGIKVWLDGKLVMDHWRQRWLTANDQIRVRLEAGHRYPIRIENDPEQQNTLEFEWKTPAADDNTSLWSQVGDGIDYDFVYGPLIDEVIAGYRLLTGKATMIPGWAFGLWQSRQRYMTAQESLDVVREFRQQKIPFDNIVQDWQYWPKDKWGSHEFDPARFPDPAEWIKALHAEHVHVMISVWGKFDPDTENAKEMLARGYLYLPNLKDDIKDWLGQPYSFYDAFNPEARKLFWSQIDRDLFSKGIDAWWMDATEPDLLPSPPSLEGQRNYMNPTELGTGSRMLNGYALENSKGVYTGQREAAPGQRVFILTRSGFAGIQRYSAAIWSGDITSTWTAMQKQIAAGLGASISGLPYWTMDTGGYTMQHKFADEPMTEEHSEEWRELNARWFEFSTFTPILRVHGELRPREMWTLGVGSPAYNAELKFDHLRYALFPYIYSLAGWTTQREYTMLRPLVMDFPGDSTARELNSEYMFGPALLVAPVTQYQQRERQVYLPTGAAWYDYWTGKLVASGSTTATAPYDEIPIFVRAGSIIPYAPAMQYIGEKPADPITLYVYAGADGEFTLYEDEGTNFNYEHGDFSRIPIRWDDKTQTLTIGERSGGFSGMLRSRTFRVVRVSRTHAAGFPSTPVEFRSVEYSGAAIAVELP</sequence>
<dbReference type="InterPro" id="IPR033403">
    <property type="entry name" value="DUF5110"/>
</dbReference>
<reference evidence="5" key="1">
    <citation type="submission" date="2018-02" db="EMBL/GenBank/DDBJ databases">
        <authorList>
            <person name="Hausmann B."/>
        </authorList>
    </citation>
    <scope>NUCLEOTIDE SEQUENCE [LARGE SCALE GENOMIC DNA]</scope>
    <source>
        <strain evidence="5">Peat soil MAG SbA5</strain>
    </source>
</reference>
<dbReference type="InterPro" id="IPR011013">
    <property type="entry name" value="Gal_mutarotase_sf_dom"/>
</dbReference>
<dbReference type="Pfam" id="PF17137">
    <property type="entry name" value="DUF5110"/>
    <property type="match status" value="1"/>
</dbReference>
<keyword evidence="2 4" id="KW-0378">Hydrolase</keyword>
<dbReference type="Proteomes" id="UP000239735">
    <property type="component" value="Unassembled WGS sequence"/>
</dbReference>
<dbReference type="SMART" id="SM00758">
    <property type="entry name" value="PA14"/>
    <property type="match status" value="1"/>
</dbReference>
<dbReference type="InterPro" id="IPR051816">
    <property type="entry name" value="Glycosyl_Hydrolase_31"/>
</dbReference>
<comment type="similarity">
    <text evidence="1 2">Belongs to the glycosyl hydrolase 31 family.</text>
</comment>
<dbReference type="Pfam" id="PF01055">
    <property type="entry name" value="Glyco_hydro_31_2nd"/>
    <property type="match status" value="1"/>
</dbReference>
<dbReference type="EMBL" id="OKRB01000150">
    <property type="protein sequence ID" value="SPE31341.1"/>
    <property type="molecule type" value="Genomic_DNA"/>
</dbReference>
<dbReference type="InterPro" id="IPR017853">
    <property type="entry name" value="GH"/>
</dbReference>
<evidence type="ECO:0000313" key="4">
    <source>
        <dbReference type="EMBL" id="SPE31341.1"/>
    </source>
</evidence>
<dbReference type="CDD" id="cd06591">
    <property type="entry name" value="GH31_xylosidase_XylS"/>
    <property type="match status" value="1"/>
</dbReference>
<protein>
    <submittedName>
        <fullName evidence="4">Alpha-xylosidase BoGH31A</fullName>
        <ecNumber evidence="4">3.2.1.177</ecNumber>
    </submittedName>
</protein>
<name>A0A2N9M798_9BACT</name>
<dbReference type="PANTHER" id="PTHR43863">
    <property type="entry name" value="HYDROLASE, PUTATIVE (AFU_ORTHOLOGUE AFUA_1G03140)-RELATED"/>
    <property type="match status" value="1"/>
</dbReference>
<dbReference type="Gene3D" id="2.60.120.380">
    <property type="match status" value="1"/>
</dbReference>
<dbReference type="SUPFAM" id="SSF74650">
    <property type="entry name" value="Galactose mutarotase-like"/>
    <property type="match status" value="1"/>
</dbReference>
<gene>
    <name evidence="4" type="ORF">SBA5_880009</name>
</gene>
<dbReference type="GO" id="GO:0061634">
    <property type="term" value="F:alpha-D-xyloside xylohydrolase"/>
    <property type="evidence" value="ECO:0007669"/>
    <property type="project" value="UniProtKB-EC"/>
</dbReference>
<dbReference type="InterPro" id="IPR000322">
    <property type="entry name" value="Glyco_hydro_31_TIM"/>
</dbReference>
<dbReference type="Pfam" id="PF07691">
    <property type="entry name" value="PA14"/>
    <property type="match status" value="1"/>
</dbReference>
<dbReference type="PANTHER" id="PTHR43863:SF2">
    <property type="entry name" value="MALTASE-GLUCOAMYLASE"/>
    <property type="match status" value="1"/>
</dbReference>
<dbReference type="AlphaFoldDB" id="A0A2N9M798"/>
<evidence type="ECO:0000256" key="2">
    <source>
        <dbReference type="RuleBase" id="RU361185"/>
    </source>
</evidence>
<dbReference type="Gene3D" id="3.20.20.80">
    <property type="entry name" value="Glycosidases"/>
    <property type="match status" value="1"/>
</dbReference>
<dbReference type="Gene3D" id="2.60.40.1760">
    <property type="entry name" value="glycosyl hydrolase (family 31)"/>
    <property type="match status" value="1"/>
</dbReference>
<dbReference type="CDD" id="cd14752">
    <property type="entry name" value="GH31_N"/>
    <property type="match status" value="1"/>
</dbReference>
<evidence type="ECO:0000313" key="5">
    <source>
        <dbReference type="Proteomes" id="UP000239735"/>
    </source>
</evidence>
<evidence type="ECO:0000256" key="1">
    <source>
        <dbReference type="ARBA" id="ARBA00007806"/>
    </source>
</evidence>
<keyword evidence="2 4" id="KW-0326">Glycosidase</keyword>
<dbReference type="InterPro" id="IPR011658">
    <property type="entry name" value="PA14_dom"/>
</dbReference>
<evidence type="ECO:0000259" key="3">
    <source>
        <dbReference type="PROSITE" id="PS51820"/>
    </source>
</evidence>
<accession>A0A2N9M798</accession>
<dbReference type="InterPro" id="IPR048395">
    <property type="entry name" value="Glyco_hydro_31_C"/>
</dbReference>
<dbReference type="SUPFAM" id="SSF51011">
    <property type="entry name" value="Glycosyl hydrolase domain"/>
    <property type="match status" value="1"/>
</dbReference>
<dbReference type="InterPro" id="IPR037524">
    <property type="entry name" value="PA14/GLEYA"/>
</dbReference>
<dbReference type="Pfam" id="PF13802">
    <property type="entry name" value="Gal_mutarotas_2"/>
    <property type="match status" value="1"/>
</dbReference>
<dbReference type="SUPFAM" id="SSF51445">
    <property type="entry name" value="(Trans)glycosidases"/>
    <property type="match status" value="1"/>
</dbReference>
<dbReference type="GO" id="GO:0005975">
    <property type="term" value="P:carbohydrate metabolic process"/>
    <property type="evidence" value="ECO:0007669"/>
    <property type="project" value="InterPro"/>
</dbReference>
<dbReference type="Gene3D" id="2.60.40.1180">
    <property type="entry name" value="Golgi alpha-mannosidase II"/>
    <property type="match status" value="2"/>
</dbReference>
<dbReference type="InterPro" id="IPR013780">
    <property type="entry name" value="Glyco_hydro_b"/>
</dbReference>
<feature type="domain" description="PA14" evidence="3">
    <location>
        <begin position="235"/>
        <end position="376"/>
    </location>
</feature>